<dbReference type="RefSeq" id="WP_163635057.1">
    <property type="nucleotide sequence ID" value="NZ_JAAAMI010000004.1"/>
</dbReference>
<dbReference type="EMBL" id="JAAAMI010000004">
    <property type="protein sequence ID" value="NDV43595.1"/>
    <property type="molecule type" value="Genomic_DNA"/>
</dbReference>
<sequence>MKRLSLGQELSKNEQKKILGGGVICYAPHNPPEYQYVTVGNPVVNCSNGPAYCAGVYYQGSMVSCW</sequence>
<organism evidence="1 2">
    <name type="scientific">Flagellimonas sediminis</name>
    <dbReference type="NCBI Taxonomy" id="2696468"/>
    <lineage>
        <taxon>Bacteria</taxon>
        <taxon>Pseudomonadati</taxon>
        <taxon>Bacteroidota</taxon>
        <taxon>Flavobacteriia</taxon>
        <taxon>Flavobacteriales</taxon>
        <taxon>Flavobacteriaceae</taxon>
        <taxon>Flagellimonas</taxon>
    </lineage>
</organism>
<reference evidence="1 2" key="1">
    <citation type="submission" date="2020-01" db="EMBL/GenBank/DDBJ databases">
        <title>Muricauda sediminis sp.nov. 40Bstr401.</title>
        <authorList>
            <person name="Xue Z."/>
            <person name="Zhu S."/>
            <person name="Ren N."/>
            <person name="Chen T."/>
            <person name="Chen X."/>
            <person name="Chen J."/>
            <person name="Yang J."/>
        </authorList>
    </citation>
    <scope>NUCLEOTIDE SEQUENCE [LARGE SCALE GENOMIC DNA]</scope>
    <source>
        <strain evidence="1 2">40Bstr401</strain>
    </source>
</reference>
<dbReference type="Proteomes" id="UP000468707">
    <property type="component" value="Unassembled WGS sequence"/>
</dbReference>
<comment type="caution">
    <text evidence="1">The sequence shown here is derived from an EMBL/GenBank/DDBJ whole genome shotgun (WGS) entry which is preliminary data.</text>
</comment>
<proteinExistence type="predicted"/>
<evidence type="ECO:0008006" key="3">
    <source>
        <dbReference type="Google" id="ProtNLM"/>
    </source>
</evidence>
<keyword evidence="2" id="KW-1185">Reference proteome</keyword>
<evidence type="ECO:0000313" key="1">
    <source>
        <dbReference type="EMBL" id="NDV43595.1"/>
    </source>
</evidence>
<gene>
    <name evidence="1" type="ORF">GTK07_09700</name>
</gene>
<dbReference type="AlphaFoldDB" id="A0A6I5KUB2"/>
<accession>A0A6I5KUB2</accession>
<name>A0A6I5KUB2_9FLAO</name>
<evidence type="ECO:0000313" key="2">
    <source>
        <dbReference type="Proteomes" id="UP000468707"/>
    </source>
</evidence>
<protein>
    <recommendedName>
        <fullName evidence="3">Bacteriocin</fullName>
    </recommendedName>
</protein>